<keyword evidence="10 16" id="KW-0133">Cell shape</keyword>
<evidence type="ECO:0000313" key="20">
    <source>
        <dbReference type="Proteomes" id="UP000176269"/>
    </source>
</evidence>
<evidence type="ECO:0000256" key="14">
    <source>
        <dbReference type="ARBA" id="ARBA00023316"/>
    </source>
</evidence>
<keyword evidence="5 16" id="KW-0963">Cytoplasm</keyword>
<evidence type="ECO:0000259" key="17">
    <source>
        <dbReference type="Pfam" id="PF01565"/>
    </source>
</evidence>
<dbReference type="InterPro" id="IPR036318">
    <property type="entry name" value="FAD-bd_PCMH-like_sf"/>
</dbReference>
<dbReference type="HAMAP" id="MF_00037">
    <property type="entry name" value="MurB"/>
    <property type="match status" value="1"/>
</dbReference>
<comment type="similarity">
    <text evidence="16">Belongs to the MurB family.</text>
</comment>
<reference evidence="19 20" key="1">
    <citation type="journal article" date="2016" name="Nat. Commun.">
        <title>Thousands of microbial genomes shed light on interconnected biogeochemical processes in an aquifer system.</title>
        <authorList>
            <person name="Anantharaman K."/>
            <person name="Brown C.T."/>
            <person name="Hug L.A."/>
            <person name="Sharon I."/>
            <person name="Castelle C.J."/>
            <person name="Probst A.J."/>
            <person name="Thomas B.C."/>
            <person name="Singh A."/>
            <person name="Wilkins M.J."/>
            <person name="Karaoz U."/>
            <person name="Brodie E.L."/>
            <person name="Williams K.H."/>
            <person name="Hubbard S.S."/>
            <person name="Banfield J.F."/>
        </authorList>
    </citation>
    <scope>NUCLEOTIDE SEQUENCE [LARGE SCALE GENOMIC DNA]</scope>
</reference>
<protein>
    <recommendedName>
        <fullName evidence="16">UDP-N-acetylenolpyruvoylglucosamine reductase</fullName>
        <ecNumber evidence="16">1.3.1.98</ecNumber>
    </recommendedName>
    <alternativeName>
        <fullName evidence="16">UDP-N-acetylmuramate dehydrogenase</fullName>
    </alternativeName>
</protein>
<keyword evidence="11 16" id="KW-0573">Peptidoglycan synthesis</keyword>
<evidence type="ECO:0000259" key="18">
    <source>
        <dbReference type="Pfam" id="PF02873"/>
    </source>
</evidence>
<dbReference type="GO" id="GO:0008762">
    <property type="term" value="F:UDP-N-acetylmuramate dehydrogenase activity"/>
    <property type="evidence" value="ECO:0007669"/>
    <property type="project" value="UniProtKB-UniRule"/>
</dbReference>
<dbReference type="Pfam" id="PF02873">
    <property type="entry name" value="MurB_C"/>
    <property type="match status" value="1"/>
</dbReference>
<evidence type="ECO:0000256" key="15">
    <source>
        <dbReference type="ARBA" id="ARBA00048914"/>
    </source>
</evidence>
<dbReference type="Pfam" id="PF01565">
    <property type="entry name" value="FAD_binding_4"/>
    <property type="match status" value="1"/>
</dbReference>
<dbReference type="UniPathway" id="UPA00219"/>
<dbReference type="PANTHER" id="PTHR21071">
    <property type="entry name" value="UDP-N-ACETYLENOLPYRUVOYLGLUCOSAMINE REDUCTASE"/>
    <property type="match status" value="1"/>
</dbReference>
<evidence type="ECO:0000256" key="2">
    <source>
        <dbReference type="ARBA" id="ARBA00003921"/>
    </source>
</evidence>
<dbReference type="GO" id="GO:0005829">
    <property type="term" value="C:cytosol"/>
    <property type="evidence" value="ECO:0007669"/>
    <property type="project" value="TreeGrafter"/>
</dbReference>
<feature type="active site" description="Proton donor" evidence="16">
    <location>
        <position position="172"/>
    </location>
</feature>
<comment type="caution">
    <text evidence="19">The sequence shown here is derived from an EMBL/GenBank/DDBJ whole genome shotgun (WGS) entry which is preliminary data.</text>
</comment>
<dbReference type="SUPFAM" id="SSF56194">
    <property type="entry name" value="Uridine diphospho-N-Acetylenolpyruvylglucosamine reductase, MurB, C-terminal domain"/>
    <property type="match status" value="1"/>
</dbReference>
<evidence type="ECO:0000256" key="4">
    <source>
        <dbReference type="ARBA" id="ARBA00004752"/>
    </source>
</evidence>
<comment type="pathway">
    <text evidence="4 16">Cell wall biogenesis; peptidoglycan biosynthesis.</text>
</comment>
<feature type="active site" evidence="16">
    <location>
        <position position="242"/>
    </location>
</feature>
<keyword evidence="12 16" id="KW-0560">Oxidoreductase</keyword>
<dbReference type="Gene3D" id="3.90.78.10">
    <property type="entry name" value="UDP-N-acetylenolpyruvoylglucosamine reductase, C-terminal domain"/>
    <property type="match status" value="1"/>
</dbReference>
<dbReference type="GO" id="GO:0071555">
    <property type="term" value="P:cell wall organization"/>
    <property type="evidence" value="ECO:0007669"/>
    <property type="project" value="UniProtKB-KW"/>
</dbReference>
<evidence type="ECO:0000256" key="16">
    <source>
        <dbReference type="HAMAP-Rule" id="MF_00037"/>
    </source>
</evidence>
<dbReference type="InterPro" id="IPR006094">
    <property type="entry name" value="Oxid_FAD_bind_N"/>
</dbReference>
<keyword evidence="8 16" id="KW-0274">FAD</keyword>
<dbReference type="GO" id="GO:0051301">
    <property type="term" value="P:cell division"/>
    <property type="evidence" value="ECO:0007669"/>
    <property type="project" value="UniProtKB-KW"/>
</dbReference>
<evidence type="ECO:0000256" key="11">
    <source>
        <dbReference type="ARBA" id="ARBA00022984"/>
    </source>
</evidence>
<dbReference type="SUPFAM" id="SSF56176">
    <property type="entry name" value="FAD-binding/transporter-associated domain-like"/>
    <property type="match status" value="1"/>
</dbReference>
<dbReference type="NCBIfam" id="TIGR00179">
    <property type="entry name" value="murB"/>
    <property type="match status" value="1"/>
</dbReference>
<evidence type="ECO:0000256" key="10">
    <source>
        <dbReference type="ARBA" id="ARBA00022960"/>
    </source>
</evidence>
<evidence type="ECO:0000256" key="1">
    <source>
        <dbReference type="ARBA" id="ARBA00001974"/>
    </source>
</evidence>
<dbReference type="InterPro" id="IPR036635">
    <property type="entry name" value="MurB_C_sf"/>
</dbReference>
<name>A0A1F7JX39_9BACT</name>
<dbReference type="InterPro" id="IPR003170">
    <property type="entry name" value="MurB"/>
</dbReference>
<keyword evidence="14 16" id="KW-0961">Cell wall biogenesis/degradation</keyword>
<dbReference type="AlphaFoldDB" id="A0A1F7JX39"/>
<accession>A0A1F7JX39</accession>
<keyword evidence="6 16" id="KW-0132">Cell division</keyword>
<dbReference type="InterPro" id="IPR016169">
    <property type="entry name" value="FAD-bd_PCMH_sub2"/>
</dbReference>
<evidence type="ECO:0000256" key="12">
    <source>
        <dbReference type="ARBA" id="ARBA00023002"/>
    </source>
</evidence>
<dbReference type="Proteomes" id="UP000176269">
    <property type="component" value="Unassembled WGS sequence"/>
</dbReference>
<keyword evidence="7 16" id="KW-0285">Flavoprotein</keyword>
<dbReference type="EMBL" id="MGBC01000027">
    <property type="protein sequence ID" value="OGK60179.1"/>
    <property type="molecule type" value="Genomic_DNA"/>
</dbReference>
<keyword evidence="13 16" id="KW-0131">Cell cycle</keyword>
<evidence type="ECO:0000256" key="13">
    <source>
        <dbReference type="ARBA" id="ARBA00023306"/>
    </source>
</evidence>
<feature type="domain" description="UDP-N-acetylenolpyruvoylglucosamine reductase C-terminal" evidence="18">
    <location>
        <begin position="153"/>
        <end position="245"/>
    </location>
</feature>
<evidence type="ECO:0000256" key="6">
    <source>
        <dbReference type="ARBA" id="ARBA00022618"/>
    </source>
</evidence>
<dbReference type="Gene3D" id="3.30.465.10">
    <property type="match status" value="1"/>
</dbReference>
<keyword evidence="9 16" id="KW-0521">NADP</keyword>
<evidence type="ECO:0000256" key="5">
    <source>
        <dbReference type="ARBA" id="ARBA00022490"/>
    </source>
</evidence>
<feature type="domain" description="FAD linked oxidase N-terminal" evidence="17">
    <location>
        <begin position="2"/>
        <end position="108"/>
    </location>
</feature>
<organism evidence="19 20">
    <name type="scientific">Candidatus Roizmanbacteria bacterium RIFCSPLOWO2_02_FULL_43_10</name>
    <dbReference type="NCBI Taxonomy" id="1802078"/>
    <lineage>
        <taxon>Bacteria</taxon>
        <taxon>Candidatus Roizmaniibacteriota</taxon>
    </lineage>
</organism>
<proteinExistence type="inferred from homology"/>
<dbReference type="PANTHER" id="PTHR21071:SF4">
    <property type="entry name" value="UDP-N-ACETYLENOLPYRUVOYLGLUCOSAMINE REDUCTASE"/>
    <property type="match status" value="1"/>
</dbReference>
<comment type="catalytic activity">
    <reaction evidence="15 16">
        <text>UDP-N-acetyl-alpha-D-muramate + NADP(+) = UDP-N-acetyl-3-O-(1-carboxyvinyl)-alpha-D-glucosamine + NADPH + H(+)</text>
        <dbReference type="Rhea" id="RHEA:12248"/>
        <dbReference type="ChEBI" id="CHEBI:15378"/>
        <dbReference type="ChEBI" id="CHEBI:57783"/>
        <dbReference type="ChEBI" id="CHEBI:58349"/>
        <dbReference type="ChEBI" id="CHEBI:68483"/>
        <dbReference type="ChEBI" id="CHEBI:70757"/>
        <dbReference type="EC" id="1.3.1.98"/>
    </reaction>
</comment>
<dbReference type="GO" id="GO:0008360">
    <property type="term" value="P:regulation of cell shape"/>
    <property type="evidence" value="ECO:0007669"/>
    <property type="project" value="UniProtKB-KW"/>
</dbReference>
<evidence type="ECO:0000256" key="3">
    <source>
        <dbReference type="ARBA" id="ARBA00004496"/>
    </source>
</evidence>
<evidence type="ECO:0000256" key="9">
    <source>
        <dbReference type="ARBA" id="ARBA00022857"/>
    </source>
</evidence>
<gene>
    <name evidence="16" type="primary">murB</name>
    <name evidence="19" type="ORF">A3I56_04115</name>
</gene>
<sequence length="246" mass="27316">MHVFGGISNVIIGSDGLKGLVIKNLIAYKKTIEEKEDYCLLRVSGGYNMTRLAKETAEFGYEGLEYHLGLPGTVGGGLCVNSGWYAHPPSKYIGDPVHEVCLISKDGATRIEPKEYFHFDYDYSVLKKTGEIVLWVDFKLKKADPEELFQHGREALDYRKKTQPFGIPSSGCYFQNIDGKSAGRIIDQAGLKGYTIGGAQVSTVHANFIVNTGHATSEDVQKLAQHVKETVKTKFGIHLEEEIIWL</sequence>
<comment type="cofactor">
    <cofactor evidence="1 16">
        <name>FAD</name>
        <dbReference type="ChEBI" id="CHEBI:57692"/>
    </cofactor>
</comment>
<dbReference type="GO" id="GO:0009252">
    <property type="term" value="P:peptidoglycan biosynthetic process"/>
    <property type="evidence" value="ECO:0007669"/>
    <property type="project" value="UniProtKB-UniRule"/>
</dbReference>
<evidence type="ECO:0000256" key="8">
    <source>
        <dbReference type="ARBA" id="ARBA00022827"/>
    </source>
</evidence>
<comment type="subcellular location">
    <subcellularLocation>
        <location evidence="3 16">Cytoplasm</location>
    </subcellularLocation>
</comment>
<dbReference type="InterPro" id="IPR011601">
    <property type="entry name" value="MurB_C"/>
</dbReference>
<dbReference type="GO" id="GO:0050660">
    <property type="term" value="F:flavin adenine dinucleotide binding"/>
    <property type="evidence" value="ECO:0007669"/>
    <property type="project" value="InterPro"/>
</dbReference>
<comment type="function">
    <text evidence="2 16">Cell wall formation.</text>
</comment>
<dbReference type="EC" id="1.3.1.98" evidence="16"/>
<comment type="caution">
    <text evidence="16">Lacks conserved residue(s) required for the propagation of feature annotation.</text>
</comment>
<evidence type="ECO:0000256" key="7">
    <source>
        <dbReference type="ARBA" id="ARBA00022630"/>
    </source>
</evidence>
<evidence type="ECO:0000313" key="19">
    <source>
        <dbReference type="EMBL" id="OGK60179.1"/>
    </source>
</evidence>